<gene>
    <name evidence="2" type="ORF">F2Q68_00023591</name>
    <name evidence="3" type="ORF">F2Q70_00006917</name>
</gene>
<proteinExistence type="predicted"/>
<comment type="caution">
    <text evidence="2">The sequence shown here is derived from an EMBL/GenBank/DDBJ whole genome shotgun (WGS) entry which is preliminary data.</text>
</comment>
<evidence type="ECO:0000256" key="1">
    <source>
        <dbReference type="SAM" id="MobiDB-lite"/>
    </source>
</evidence>
<sequence length="69" mass="7900">MKERLLRDRWRPLTSLSGTLHAHIRASRRPRKGGISDGKRRREGGGRDGEESRGGEIGLGFWVWVLRGY</sequence>
<reference evidence="2" key="1">
    <citation type="submission" date="2019-12" db="EMBL/GenBank/DDBJ databases">
        <title>Genome sequencing and annotation of Brassica cretica.</title>
        <authorList>
            <person name="Studholme D.J."/>
            <person name="Sarris P.F."/>
        </authorList>
    </citation>
    <scope>NUCLEOTIDE SEQUENCE</scope>
    <source>
        <strain evidence="2">PFS-001/15</strain>
        <strain evidence="3">PFS-102/07</strain>
        <tissue evidence="2">Leaf</tissue>
    </source>
</reference>
<accession>A0A8S9G011</accession>
<dbReference type="Proteomes" id="UP000712281">
    <property type="component" value="Unassembled WGS sequence"/>
</dbReference>
<feature type="compositionally biased region" description="Basic residues" evidence="1">
    <location>
        <begin position="22"/>
        <end position="32"/>
    </location>
</feature>
<evidence type="ECO:0000313" key="3">
    <source>
        <dbReference type="EMBL" id="KAF2572897.1"/>
    </source>
</evidence>
<dbReference type="AlphaFoldDB" id="A0A8S9G011"/>
<evidence type="ECO:0000313" key="4">
    <source>
        <dbReference type="Proteomes" id="UP000712281"/>
    </source>
</evidence>
<protein>
    <submittedName>
        <fullName evidence="2">Uncharacterized protein</fullName>
    </submittedName>
</protein>
<evidence type="ECO:0000313" key="2">
    <source>
        <dbReference type="EMBL" id="KAF2538871.1"/>
    </source>
</evidence>
<name>A0A8S9G011_BRACR</name>
<organism evidence="2 4">
    <name type="scientific">Brassica cretica</name>
    <name type="common">Mustard</name>
    <dbReference type="NCBI Taxonomy" id="69181"/>
    <lineage>
        <taxon>Eukaryota</taxon>
        <taxon>Viridiplantae</taxon>
        <taxon>Streptophyta</taxon>
        <taxon>Embryophyta</taxon>
        <taxon>Tracheophyta</taxon>
        <taxon>Spermatophyta</taxon>
        <taxon>Magnoliopsida</taxon>
        <taxon>eudicotyledons</taxon>
        <taxon>Gunneridae</taxon>
        <taxon>Pentapetalae</taxon>
        <taxon>rosids</taxon>
        <taxon>malvids</taxon>
        <taxon>Brassicales</taxon>
        <taxon>Brassicaceae</taxon>
        <taxon>Brassiceae</taxon>
        <taxon>Brassica</taxon>
    </lineage>
</organism>
<dbReference type="EMBL" id="QGKY02001015">
    <property type="protein sequence ID" value="KAF2572897.1"/>
    <property type="molecule type" value="Genomic_DNA"/>
</dbReference>
<feature type="compositionally biased region" description="Basic and acidic residues" evidence="1">
    <location>
        <begin position="37"/>
        <end position="54"/>
    </location>
</feature>
<feature type="region of interest" description="Disordered" evidence="1">
    <location>
        <begin position="21"/>
        <end position="55"/>
    </location>
</feature>
<dbReference type="EMBL" id="QGKW02002228">
    <property type="protein sequence ID" value="KAF2538871.1"/>
    <property type="molecule type" value="Genomic_DNA"/>
</dbReference>